<dbReference type="Proteomes" id="UP000602745">
    <property type="component" value="Unassembled WGS sequence"/>
</dbReference>
<dbReference type="AlphaFoldDB" id="A0A8J2YE97"/>
<reference evidence="2" key="1">
    <citation type="journal article" date="2014" name="Int. J. Syst. Evol. Microbiol.">
        <title>Complete genome sequence of Corynebacterium casei LMG S-19264T (=DSM 44701T), isolated from a smear-ripened cheese.</title>
        <authorList>
            <consortium name="US DOE Joint Genome Institute (JGI-PGF)"/>
            <person name="Walter F."/>
            <person name="Albersmeier A."/>
            <person name="Kalinowski J."/>
            <person name="Ruckert C."/>
        </authorList>
    </citation>
    <scope>NUCLEOTIDE SEQUENCE</scope>
    <source>
        <strain evidence="2">CCM 7684</strain>
    </source>
</reference>
<comment type="caution">
    <text evidence="2">The sequence shown here is derived from an EMBL/GenBank/DDBJ whole genome shotgun (WGS) entry which is preliminary data.</text>
</comment>
<dbReference type="PANTHER" id="PTHR34203:SF15">
    <property type="entry name" value="SLL1173 PROTEIN"/>
    <property type="match status" value="1"/>
</dbReference>
<dbReference type="Gene3D" id="3.40.50.150">
    <property type="entry name" value="Vaccinia Virus protein VP39"/>
    <property type="match status" value="1"/>
</dbReference>
<evidence type="ECO:0000313" key="2">
    <source>
        <dbReference type="EMBL" id="GGE42119.1"/>
    </source>
</evidence>
<reference evidence="2" key="2">
    <citation type="submission" date="2020-09" db="EMBL/GenBank/DDBJ databases">
        <authorList>
            <person name="Sun Q."/>
            <person name="Sedlacek I."/>
        </authorList>
    </citation>
    <scope>NUCLEOTIDE SEQUENCE</scope>
    <source>
        <strain evidence="2">CCM 7684</strain>
    </source>
</reference>
<organism evidence="2 3">
    <name type="scientific">Agaricicola taiwanensis</name>
    <dbReference type="NCBI Taxonomy" id="591372"/>
    <lineage>
        <taxon>Bacteria</taxon>
        <taxon>Pseudomonadati</taxon>
        <taxon>Pseudomonadota</taxon>
        <taxon>Alphaproteobacteria</taxon>
        <taxon>Rhodobacterales</taxon>
        <taxon>Paracoccaceae</taxon>
        <taxon>Agaricicola</taxon>
    </lineage>
</organism>
<dbReference type="GO" id="GO:0032259">
    <property type="term" value="P:methylation"/>
    <property type="evidence" value="ECO:0007669"/>
    <property type="project" value="UniProtKB-KW"/>
</dbReference>
<dbReference type="NCBIfam" id="TIGR01444">
    <property type="entry name" value="fkbM_fam"/>
    <property type="match status" value="1"/>
</dbReference>
<dbReference type="Pfam" id="PF05050">
    <property type="entry name" value="Methyltransf_21"/>
    <property type="match status" value="1"/>
</dbReference>
<keyword evidence="2" id="KW-0808">Transferase</keyword>
<name>A0A8J2YE97_9RHOB</name>
<dbReference type="GO" id="GO:0008168">
    <property type="term" value="F:methyltransferase activity"/>
    <property type="evidence" value="ECO:0007669"/>
    <property type="project" value="UniProtKB-KW"/>
</dbReference>
<gene>
    <name evidence="2" type="ORF">GCM10007276_19270</name>
</gene>
<evidence type="ECO:0000259" key="1">
    <source>
        <dbReference type="Pfam" id="PF05050"/>
    </source>
</evidence>
<dbReference type="SUPFAM" id="SSF53335">
    <property type="entry name" value="S-adenosyl-L-methionine-dependent methyltransferases"/>
    <property type="match status" value="1"/>
</dbReference>
<keyword evidence="2" id="KW-0489">Methyltransferase</keyword>
<protein>
    <submittedName>
        <fullName evidence="2">Methyltransferase</fullName>
    </submittedName>
</protein>
<dbReference type="InterPro" id="IPR029063">
    <property type="entry name" value="SAM-dependent_MTases_sf"/>
</dbReference>
<proteinExistence type="predicted"/>
<dbReference type="InterPro" id="IPR052514">
    <property type="entry name" value="SAM-dependent_MTase"/>
</dbReference>
<dbReference type="EMBL" id="BMCP01000002">
    <property type="protein sequence ID" value="GGE42119.1"/>
    <property type="molecule type" value="Genomic_DNA"/>
</dbReference>
<evidence type="ECO:0000313" key="3">
    <source>
        <dbReference type="Proteomes" id="UP000602745"/>
    </source>
</evidence>
<accession>A0A8J2YE97</accession>
<keyword evidence="3" id="KW-1185">Reference proteome</keyword>
<dbReference type="PANTHER" id="PTHR34203">
    <property type="entry name" value="METHYLTRANSFERASE, FKBM FAMILY PROTEIN"/>
    <property type="match status" value="1"/>
</dbReference>
<dbReference type="InterPro" id="IPR006342">
    <property type="entry name" value="FkbM_mtfrase"/>
</dbReference>
<sequence length="258" mass="28916">MPDSWLGRRIAFLLRHFALKRLDAPVDVESFGARFRLYPFDNVCEKRILFTPQYFDADERRLIAGHIQASGAPYVFVDIGANIGGYSLFVANAARGGAKVFAIEPQPEIFDRLIENIRQNPGSGVKAVACAIADQDGEAILFVDNHNRGETGLKFVRPDQQSDGVVVVPAKTLLAFAQEEGLSQIDALKIDVEGAEDIILAPFFQEAPESLWPRMLIVESARERWQLDLMRLLHEKGYRVLTETRLNFVLERSIETAS</sequence>
<feature type="domain" description="Methyltransferase FkbM" evidence="1">
    <location>
        <begin position="78"/>
        <end position="240"/>
    </location>
</feature>